<reference evidence="3 4" key="1">
    <citation type="submission" date="2023-07" db="EMBL/GenBank/DDBJ databases">
        <title>Sorghum-associated microbial communities from plants grown in Nebraska, USA.</title>
        <authorList>
            <person name="Schachtman D."/>
        </authorList>
    </citation>
    <scope>NUCLEOTIDE SEQUENCE [LARGE SCALE GENOMIC DNA]</scope>
    <source>
        <strain evidence="3 4">CC482</strain>
    </source>
</reference>
<name>A0ABT9UBZ5_PAEHA</name>
<keyword evidence="2" id="KW-0732">Signal</keyword>
<gene>
    <name evidence="3" type="ORF">J2T15_006239</name>
</gene>
<dbReference type="Gene3D" id="3.40.190.10">
    <property type="entry name" value="Periplasmic binding protein-like II"/>
    <property type="match status" value="2"/>
</dbReference>
<evidence type="ECO:0000313" key="3">
    <source>
        <dbReference type="EMBL" id="MDQ0116757.1"/>
    </source>
</evidence>
<dbReference type="InterPro" id="IPR006059">
    <property type="entry name" value="SBP"/>
</dbReference>
<evidence type="ECO:0000256" key="1">
    <source>
        <dbReference type="SAM" id="MobiDB-lite"/>
    </source>
</evidence>
<protein>
    <submittedName>
        <fullName evidence="3">Aldouronate transport system substrate-binding protein</fullName>
    </submittedName>
</protein>
<feature type="signal peptide" evidence="2">
    <location>
        <begin position="1"/>
        <end position="22"/>
    </location>
</feature>
<accession>A0ABT9UBZ5</accession>
<dbReference type="PROSITE" id="PS51257">
    <property type="entry name" value="PROKAR_LIPOPROTEIN"/>
    <property type="match status" value="1"/>
</dbReference>
<dbReference type="EMBL" id="JAUSSU010000025">
    <property type="protein sequence ID" value="MDQ0116757.1"/>
    <property type="molecule type" value="Genomic_DNA"/>
</dbReference>
<feature type="region of interest" description="Disordered" evidence="1">
    <location>
        <begin position="25"/>
        <end position="48"/>
    </location>
</feature>
<dbReference type="RefSeq" id="WP_307210554.1">
    <property type="nucleotide sequence ID" value="NZ_JAUSSU010000025.1"/>
</dbReference>
<organism evidence="3 4">
    <name type="scientific">Paenibacillus harenae</name>
    <dbReference type="NCBI Taxonomy" id="306543"/>
    <lineage>
        <taxon>Bacteria</taxon>
        <taxon>Bacillati</taxon>
        <taxon>Bacillota</taxon>
        <taxon>Bacilli</taxon>
        <taxon>Bacillales</taxon>
        <taxon>Paenibacillaceae</taxon>
        <taxon>Paenibacillus</taxon>
    </lineage>
</organism>
<proteinExistence type="predicted"/>
<dbReference type="Pfam" id="PF13416">
    <property type="entry name" value="SBP_bac_8"/>
    <property type="match status" value="1"/>
</dbReference>
<dbReference type="InterPro" id="IPR050490">
    <property type="entry name" value="Bact_solute-bd_prot1"/>
</dbReference>
<dbReference type="PANTHER" id="PTHR43649:SF12">
    <property type="entry name" value="DIACETYLCHITOBIOSE BINDING PROTEIN DASA"/>
    <property type="match status" value="1"/>
</dbReference>
<dbReference type="PANTHER" id="PTHR43649">
    <property type="entry name" value="ARABINOSE-BINDING PROTEIN-RELATED"/>
    <property type="match status" value="1"/>
</dbReference>
<comment type="caution">
    <text evidence="3">The sequence shown here is derived from an EMBL/GenBank/DDBJ whole genome shotgun (WGS) entry which is preliminary data.</text>
</comment>
<evidence type="ECO:0000256" key="2">
    <source>
        <dbReference type="SAM" id="SignalP"/>
    </source>
</evidence>
<sequence>MKLKQKVKVGVALLLAIGTVLTGCGKGEEKSPNTSPSQETNTVQGSDDLSKPIELSVAVWDIQAGFEAPNAKNDTVYNDLTKKFNITIKPVQITWNDWQEKAKVWAASKQLPDMFANEIDMGLYQTWAKQGVLKPLPDDLSPYPNLQKFMSDESVKALKVDGKFYSIPRFGSEDIGDARLGRPIRYRMDWAEQAGFTKEPQSFEEFLAMTKAVMKQHPGIAGLTVNNKGYLLTQFLGSFPEMVATRNWTQENGKWIPAFTSERAYTGIQQLRTLYTDGVLDKDFAIQKDADGTNKFLSGQSFALYGLEGVTDDQVATFKKANPGVSASKAIGYMNIWPAADGKRYTMAGAPYWSNTFFPGTLSDEKFKRALQVMDYMLSDEYRVLGINGIENVDYKVENGQYVSLLKQDETLADKYPITSKLVWLAAWDPLLYKGKKVVSSDPETAALMKLQIDTWNRFKQEDTPMPVNFEFDAISTPAKNKLLTVDPNIMDDIVKVILGKGDPIAQWKEIVKGYDAKGVPEAIKEVNEEAAKRGIK</sequence>
<feature type="compositionally biased region" description="Polar residues" evidence="1">
    <location>
        <begin position="32"/>
        <end position="47"/>
    </location>
</feature>
<keyword evidence="4" id="KW-1185">Reference proteome</keyword>
<feature type="chain" id="PRO_5047493262" evidence="2">
    <location>
        <begin position="23"/>
        <end position="537"/>
    </location>
</feature>
<dbReference type="SUPFAM" id="SSF53850">
    <property type="entry name" value="Periplasmic binding protein-like II"/>
    <property type="match status" value="1"/>
</dbReference>
<dbReference type="Proteomes" id="UP001229346">
    <property type="component" value="Unassembled WGS sequence"/>
</dbReference>
<evidence type="ECO:0000313" key="4">
    <source>
        <dbReference type="Proteomes" id="UP001229346"/>
    </source>
</evidence>